<proteinExistence type="predicted"/>
<sequence length="177" mass="18846">MRRRARPIWLVSAAALVIMAAFALQFRASGVPQSELILGHSDARDGQQIQAEHFPGGSGTPAQVIVAADAEQRAGQILRETDGVDSVSVVAADSPTGTVPLDQQQRSAPPYDGAQPSVADGDVMLEVTLSDAPDSAARRTRCSGCGTGSPPRMRTPWWAGPPPRTWTPWRRPARTGR</sequence>
<dbReference type="AlphaFoldDB" id="A0A657IU89"/>
<protein>
    <submittedName>
        <fullName evidence="2">Uncharacterized protein</fullName>
    </submittedName>
</protein>
<gene>
    <name evidence="2" type="ORF">A5N15_07885</name>
</gene>
<name>A0A657IU89_9MICC</name>
<feature type="region of interest" description="Disordered" evidence="1">
    <location>
        <begin position="134"/>
        <end position="177"/>
    </location>
</feature>
<feature type="compositionally biased region" description="Polar residues" evidence="1">
    <location>
        <begin position="95"/>
        <end position="107"/>
    </location>
</feature>
<evidence type="ECO:0000256" key="1">
    <source>
        <dbReference type="SAM" id="MobiDB-lite"/>
    </source>
</evidence>
<feature type="region of interest" description="Disordered" evidence="1">
    <location>
        <begin position="94"/>
        <end position="113"/>
    </location>
</feature>
<evidence type="ECO:0000313" key="2">
    <source>
        <dbReference type="EMBL" id="OAX58588.1"/>
    </source>
</evidence>
<reference evidence="2 3" key="1">
    <citation type="submission" date="2016-04" db="EMBL/GenBank/DDBJ databases">
        <title>Identification of putative biosynthetic pathways for the production of bioactive secondary metabolites by the marine actinomycete Kocuria kristinae RUTW2-3.</title>
        <authorList>
            <person name="Waterworth S.C."/>
            <person name="Walmsley T.A."/>
            <person name="Matongo T."/>
            <person name="Davies-Coleman M.T."/>
            <person name="Dorrington R.A."/>
        </authorList>
    </citation>
    <scope>NUCLEOTIDE SEQUENCE [LARGE SCALE GENOMIC DNA]</scope>
    <source>
        <strain evidence="2 3">RUTW4-5</strain>
    </source>
</reference>
<accession>A0A657IU89</accession>
<evidence type="ECO:0000313" key="3">
    <source>
        <dbReference type="Proteomes" id="UP000092021"/>
    </source>
</evidence>
<dbReference type="Proteomes" id="UP000092021">
    <property type="component" value="Unassembled WGS sequence"/>
</dbReference>
<organism evidence="2 3">
    <name type="scientific">Rothia kristinae</name>
    <dbReference type="NCBI Taxonomy" id="37923"/>
    <lineage>
        <taxon>Bacteria</taxon>
        <taxon>Bacillati</taxon>
        <taxon>Actinomycetota</taxon>
        <taxon>Actinomycetes</taxon>
        <taxon>Micrococcales</taxon>
        <taxon>Micrococcaceae</taxon>
        <taxon>Rothia</taxon>
    </lineage>
</organism>
<dbReference type="EMBL" id="LWGZ01000700">
    <property type="protein sequence ID" value="OAX58588.1"/>
    <property type="molecule type" value="Genomic_DNA"/>
</dbReference>
<comment type="caution">
    <text evidence="2">The sequence shown here is derived from an EMBL/GenBank/DDBJ whole genome shotgun (WGS) entry which is preliminary data.</text>
</comment>